<keyword evidence="7" id="KW-1185">Reference proteome</keyword>
<evidence type="ECO:0000259" key="4">
    <source>
        <dbReference type="Pfam" id="PF20009"/>
    </source>
</evidence>
<sequence length="978" mass="108988">MLFSFIVILDFMKNILVSIVVALIGFSATSQTINGSFESKFKRYIKNESFTGTPAQVWDVVAWKGERINKQIVLWSDTDVNSISYSISDLSSDLNQIAASNIRLRFGRYVKGDPEARSCSQYPTHPTFVEIADALSSDELTTMTSSDPIKLWLTIDVPSSTIPGNYSGTITVNGGSSPFIFAINITVVDYALPTVANWNFHLDIWQFPIRILEHYNASNLDSQIIIWSNEHFALFEPVYRLLADGGQKAITTYIKDGALGAESMVEWIKKTDGTWEYDFTVFDQYVTSLMSWGITEQIDCFSPVGWNEETISYWDETTGTTINLNAPLNSNTYSLRWDDFLTAFKIHLDNKGWFDKAILYLDEVSESKLNDVETVVHSNNPNWKLGIAYSHGLSNATKANFYDLSGILESASNDGISENKISTFYTSCTQTQPNNYITPENSPAEMTWMGWHAFNENYDGYLRWAFDNWTKSDPFDARDGSHTAGDFSMVYRASNNYPSEVLSSIRFEMLREGIQDFEKLKILKANLEASSNPYDQEVLNGLNTIIANFDKTSGSGAKQLIIQSQKVIQDIVQGTFTYCKVNGVSDTNYYVKSLTSSGGNNNLNFSASQYPSFGYEHHTLSTINVHPEDNFTLSLVNSNASNCARTKVWIDWNNDNDFDDLEEEIFNAGVMGSCSNSLTYNIPITVPITAYQGVKRIRIQVRDASESEPVACGTNDKTGTADFDLEVLDPYCPVTGTGVYNANKVLTEGGITNIDYAGSRGSNNYVNREDKITISQAQSFNLSVTNSNGWSRSIVWIDWNGDNDFEDIDEQLPPLSPEKVVVGTTPTYTINITVSETAKLGISKIRIVTGDAWTYEDSALPNTPCGIPSPDGTLENSAIKDFIIEVTSSLGMEVPKDNSLLIYPNPVKTKFSINSLLLNNNEAKIHMINSVGQIMYSKKIDSFQSPQTIALPSTLENGLYVLMINSLSRVFTSKLIVN</sequence>
<dbReference type="Proteomes" id="UP001501302">
    <property type="component" value="Unassembled WGS sequence"/>
</dbReference>
<name>A0ABP9GVT7_9FLAO</name>
<feature type="domain" description="Secretion system C-terminal sorting" evidence="3">
    <location>
        <begin position="902"/>
        <end position="977"/>
    </location>
</feature>
<keyword evidence="1" id="KW-0732">Signal</keyword>
<feature type="domain" description="GEVED" evidence="4">
    <location>
        <begin position="646"/>
        <end position="723"/>
    </location>
</feature>
<dbReference type="EMBL" id="BAABJJ010000044">
    <property type="protein sequence ID" value="GAA4954493.1"/>
    <property type="molecule type" value="Genomic_DNA"/>
</dbReference>
<dbReference type="Pfam" id="PF18962">
    <property type="entry name" value="Por_Secre_tail"/>
    <property type="match status" value="1"/>
</dbReference>
<evidence type="ECO:0000313" key="6">
    <source>
        <dbReference type="EMBL" id="GAA4954493.1"/>
    </source>
</evidence>
<feature type="domain" description="GEVED" evidence="4">
    <location>
        <begin position="795"/>
        <end position="873"/>
    </location>
</feature>
<dbReference type="InterPro" id="IPR045474">
    <property type="entry name" value="GEVED"/>
</dbReference>
<dbReference type="InterPro" id="IPR053850">
    <property type="entry name" value="Glyco_hydro_123_N_2"/>
</dbReference>
<proteinExistence type="predicted"/>
<evidence type="ECO:0000259" key="3">
    <source>
        <dbReference type="Pfam" id="PF18962"/>
    </source>
</evidence>
<evidence type="ECO:0000259" key="5">
    <source>
        <dbReference type="Pfam" id="PF22680"/>
    </source>
</evidence>
<reference evidence="7" key="1">
    <citation type="journal article" date="2019" name="Int. J. Syst. Evol. Microbiol.">
        <title>The Global Catalogue of Microorganisms (GCM) 10K type strain sequencing project: providing services to taxonomists for standard genome sequencing and annotation.</title>
        <authorList>
            <consortium name="The Broad Institute Genomics Platform"/>
            <consortium name="The Broad Institute Genome Sequencing Center for Infectious Disease"/>
            <person name="Wu L."/>
            <person name="Ma J."/>
        </authorList>
    </citation>
    <scope>NUCLEOTIDE SEQUENCE [LARGE SCALE GENOMIC DNA]</scope>
    <source>
        <strain evidence="7">JCM 18285</strain>
    </source>
</reference>
<dbReference type="InterPro" id="IPR025150">
    <property type="entry name" value="GH123_cat"/>
</dbReference>
<evidence type="ECO:0008006" key="8">
    <source>
        <dbReference type="Google" id="ProtNLM"/>
    </source>
</evidence>
<organism evidence="6 7">
    <name type="scientific">Algibacter agarivorans</name>
    <dbReference type="NCBI Taxonomy" id="1109741"/>
    <lineage>
        <taxon>Bacteria</taxon>
        <taxon>Pseudomonadati</taxon>
        <taxon>Bacteroidota</taxon>
        <taxon>Flavobacteriia</taxon>
        <taxon>Flavobacteriales</taxon>
        <taxon>Flavobacteriaceae</taxon>
        <taxon>Algibacter</taxon>
    </lineage>
</organism>
<dbReference type="InterPro" id="IPR026444">
    <property type="entry name" value="Secre_tail"/>
</dbReference>
<dbReference type="Pfam" id="PF13320">
    <property type="entry name" value="GH123_cat"/>
    <property type="match status" value="1"/>
</dbReference>
<feature type="domain" description="Glycoside hydrolase 123 catalytic" evidence="2">
    <location>
        <begin position="223"/>
        <end position="523"/>
    </location>
</feature>
<evidence type="ECO:0000256" key="1">
    <source>
        <dbReference type="ARBA" id="ARBA00022729"/>
    </source>
</evidence>
<dbReference type="Pfam" id="PF20009">
    <property type="entry name" value="GEVED"/>
    <property type="match status" value="2"/>
</dbReference>
<comment type="caution">
    <text evidence="6">The sequence shown here is derived from an EMBL/GenBank/DDBJ whole genome shotgun (WGS) entry which is preliminary data.</text>
</comment>
<evidence type="ECO:0000313" key="7">
    <source>
        <dbReference type="Proteomes" id="UP001501302"/>
    </source>
</evidence>
<protein>
    <recommendedName>
        <fullName evidence="8">Por secretion system C-terminal sorting domain-containing protein</fullName>
    </recommendedName>
</protein>
<evidence type="ECO:0000259" key="2">
    <source>
        <dbReference type="Pfam" id="PF13320"/>
    </source>
</evidence>
<dbReference type="NCBIfam" id="TIGR04183">
    <property type="entry name" value="Por_Secre_tail"/>
    <property type="match status" value="1"/>
</dbReference>
<dbReference type="Pfam" id="PF22680">
    <property type="entry name" value="Glyco_hydro_123_N_2"/>
    <property type="match status" value="1"/>
</dbReference>
<gene>
    <name evidence="6" type="ORF">GCM10023314_30180</name>
</gene>
<feature type="domain" description="Glycoside hydrolase 123 N-terminal" evidence="5">
    <location>
        <begin position="42"/>
        <end position="173"/>
    </location>
</feature>
<accession>A0ABP9GVT7</accession>